<evidence type="ECO:0000313" key="3">
    <source>
        <dbReference type="Proteomes" id="UP000246050"/>
    </source>
</evidence>
<dbReference type="InterPro" id="IPR036390">
    <property type="entry name" value="WH_DNA-bd_sf"/>
</dbReference>
<dbReference type="InterPro" id="IPR036388">
    <property type="entry name" value="WH-like_DNA-bd_sf"/>
</dbReference>
<dbReference type="Pfam" id="PF12802">
    <property type="entry name" value="MarR_2"/>
    <property type="match status" value="1"/>
</dbReference>
<dbReference type="InterPro" id="IPR011991">
    <property type="entry name" value="ArsR-like_HTH"/>
</dbReference>
<accession>A0A317D2L9</accession>
<name>A0A317D2L9_9ACTN</name>
<sequence>MMLISTAAWRALVDTGLTVIPLDAEHVELQRGAAQTVLRVVRSSAVLNPSDIAALRTQHRQPVLLIVPSATPAVRLAVEAAGWSWLVDTGRQVSGLLSMAGHPLPIGSREADAPSRRTRPGRVPWGTFTLLRRLAEHPWATQQQLAALAGVSQPRVSQALAALADQGLVHRTPAGWDVTDIDAAFQWWLHAYPGPGGLRTLWCGLEPPVKQAETVIGLLKSGDRERIAVSGDVAADFIAPWRSPRRAIVYAQTGSDLTSAGLAPADEDDATLELIVSKDPGVWPCPTARSQPESMPLADLLQILWDVSRAPGTDSDEAVRHLQRALRERRERVRRSPVA</sequence>
<organism evidence="2 3">
    <name type="scientific">Micromonospora sicca</name>
    <dbReference type="NCBI Taxonomy" id="2202420"/>
    <lineage>
        <taxon>Bacteria</taxon>
        <taxon>Bacillati</taxon>
        <taxon>Actinomycetota</taxon>
        <taxon>Actinomycetes</taxon>
        <taxon>Micromonosporales</taxon>
        <taxon>Micromonosporaceae</taxon>
        <taxon>Micromonospora</taxon>
    </lineage>
</organism>
<evidence type="ECO:0000259" key="1">
    <source>
        <dbReference type="Pfam" id="PF12802"/>
    </source>
</evidence>
<dbReference type="SUPFAM" id="SSF46785">
    <property type="entry name" value="Winged helix' DNA-binding domain"/>
    <property type="match status" value="1"/>
</dbReference>
<comment type="caution">
    <text evidence="2">The sequence shown here is derived from an EMBL/GenBank/DDBJ whole genome shotgun (WGS) entry which is preliminary data.</text>
</comment>
<proteinExistence type="predicted"/>
<dbReference type="AlphaFoldDB" id="A0A317D2L9"/>
<reference evidence="2 3" key="1">
    <citation type="submission" date="2018-05" db="EMBL/GenBank/DDBJ databases">
        <title>Micromonosporas from Atacama Desert.</title>
        <authorList>
            <person name="Carro L."/>
            <person name="Golinska P."/>
            <person name="Klenk H.-P."/>
            <person name="Goodfellow M."/>
        </authorList>
    </citation>
    <scope>NUCLEOTIDE SEQUENCE [LARGE SCALE GENOMIC DNA]</scope>
    <source>
        <strain evidence="2 3">4G51</strain>
    </source>
</reference>
<feature type="domain" description="HTH marR-type" evidence="1">
    <location>
        <begin position="127"/>
        <end position="174"/>
    </location>
</feature>
<evidence type="ECO:0000313" key="2">
    <source>
        <dbReference type="EMBL" id="PWR06843.1"/>
    </source>
</evidence>
<dbReference type="InterPro" id="IPR000835">
    <property type="entry name" value="HTH_MarR-typ"/>
</dbReference>
<dbReference type="CDD" id="cd00090">
    <property type="entry name" value="HTH_ARSR"/>
    <property type="match status" value="1"/>
</dbReference>
<dbReference type="GO" id="GO:0003700">
    <property type="term" value="F:DNA-binding transcription factor activity"/>
    <property type="evidence" value="ECO:0007669"/>
    <property type="project" value="InterPro"/>
</dbReference>
<dbReference type="EMBL" id="QGKS01000495">
    <property type="protein sequence ID" value="PWR06843.1"/>
    <property type="molecule type" value="Genomic_DNA"/>
</dbReference>
<dbReference type="Gene3D" id="1.10.10.10">
    <property type="entry name" value="Winged helix-like DNA-binding domain superfamily/Winged helix DNA-binding domain"/>
    <property type="match status" value="1"/>
</dbReference>
<protein>
    <recommendedName>
        <fullName evidence="1">HTH marR-type domain-containing protein</fullName>
    </recommendedName>
</protein>
<dbReference type="Proteomes" id="UP000246050">
    <property type="component" value="Unassembled WGS sequence"/>
</dbReference>
<gene>
    <name evidence="2" type="ORF">DKT69_36050</name>
</gene>